<dbReference type="InterPro" id="IPR016162">
    <property type="entry name" value="Ald_DH_N"/>
</dbReference>
<keyword evidence="1" id="KW-0560">Oxidoreductase</keyword>
<dbReference type="PANTHER" id="PTHR43353:SF3">
    <property type="entry name" value="ALDEHYDE DEHYDROGENASE-RELATED"/>
    <property type="match status" value="1"/>
</dbReference>
<reference evidence="3 4" key="1">
    <citation type="submission" date="2019-02" db="EMBL/GenBank/DDBJ databases">
        <title>Pedobacter sp. RP-1-13 sp. nov., isolated from Arctic soil.</title>
        <authorList>
            <person name="Dahal R.H."/>
        </authorList>
    </citation>
    <scope>NUCLEOTIDE SEQUENCE [LARGE SCALE GENOMIC DNA]</scope>
    <source>
        <strain evidence="3 4">RP-1-13</strain>
    </source>
</reference>
<comment type="caution">
    <text evidence="3">The sequence shown here is derived from an EMBL/GenBank/DDBJ whole genome shotgun (WGS) entry which is preliminary data.</text>
</comment>
<gene>
    <name evidence="3" type="ORF">EZ428_13770</name>
</gene>
<protein>
    <submittedName>
        <fullName evidence="3">Aldehyde dehydrogenase (NADP(+))</fullName>
    </submittedName>
</protein>
<dbReference type="InterPro" id="IPR016161">
    <property type="entry name" value="Ald_DH/histidinol_DH"/>
</dbReference>
<dbReference type="PANTHER" id="PTHR43353">
    <property type="entry name" value="SUCCINATE-SEMIALDEHYDE DEHYDROGENASE, MITOCHONDRIAL"/>
    <property type="match status" value="1"/>
</dbReference>
<dbReference type="InterPro" id="IPR015590">
    <property type="entry name" value="Aldehyde_DH_dom"/>
</dbReference>
<dbReference type="SUPFAM" id="SSF53720">
    <property type="entry name" value="ALDH-like"/>
    <property type="match status" value="1"/>
</dbReference>
<proteinExistence type="predicted"/>
<accession>A0A4R0MTI1</accession>
<dbReference type="RefSeq" id="WP_131553741.1">
    <property type="nucleotide sequence ID" value="NZ_SJSK01000003.1"/>
</dbReference>
<evidence type="ECO:0000256" key="1">
    <source>
        <dbReference type="ARBA" id="ARBA00023002"/>
    </source>
</evidence>
<evidence type="ECO:0000259" key="2">
    <source>
        <dbReference type="Pfam" id="PF00171"/>
    </source>
</evidence>
<name>A0A4R0MTI1_9SPHI</name>
<dbReference type="InterPro" id="IPR044151">
    <property type="entry name" value="ALDH_KGSADH"/>
</dbReference>
<dbReference type="InterPro" id="IPR016163">
    <property type="entry name" value="Ald_DH_C"/>
</dbReference>
<organism evidence="3 4">
    <name type="scientific">Pedobacter frigiditerrae</name>
    <dbReference type="NCBI Taxonomy" id="2530452"/>
    <lineage>
        <taxon>Bacteria</taxon>
        <taxon>Pseudomonadati</taxon>
        <taxon>Bacteroidota</taxon>
        <taxon>Sphingobacteriia</taxon>
        <taxon>Sphingobacteriales</taxon>
        <taxon>Sphingobacteriaceae</taxon>
        <taxon>Pedobacter</taxon>
    </lineage>
</organism>
<dbReference type="InterPro" id="IPR050740">
    <property type="entry name" value="Aldehyde_DH_Superfamily"/>
</dbReference>
<evidence type="ECO:0000313" key="3">
    <source>
        <dbReference type="EMBL" id="TCC90340.1"/>
    </source>
</evidence>
<dbReference type="EMBL" id="SJSK01000003">
    <property type="protein sequence ID" value="TCC90340.1"/>
    <property type="molecule type" value="Genomic_DNA"/>
</dbReference>
<feature type="domain" description="Aldehyde dehydrogenase" evidence="2">
    <location>
        <begin position="4"/>
        <end position="442"/>
    </location>
</feature>
<evidence type="ECO:0000313" key="4">
    <source>
        <dbReference type="Proteomes" id="UP000292884"/>
    </source>
</evidence>
<dbReference type="Gene3D" id="3.40.605.10">
    <property type="entry name" value="Aldehyde Dehydrogenase, Chain A, domain 1"/>
    <property type="match status" value="1"/>
</dbReference>
<dbReference type="AlphaFoldDB" id="A0A4R0MTI1"/>
<dbReference type="GO" id="GO:0016620">
    <property type="term" value="F:oxidoreductase activity, acting on the aldehyde or oxo group of donors, NAD or NADP as acceptor"/>
    <property type="evidence" value="ECO:0007669"/>
    <property type="project" value="InterPro"/>
</dbReference>
<dbReference type="Pfam" id="PF00171">
    <property type="entry name" value="Aldedh"/>
    <property type="match status" value="1"/>
</dbReference>
<dbReference type="Gene3D" id="3.40.309.10">
    <property type="entry name" value="Aldehyde Dehydrogenase, Chain A, domain 2"/>
    <property type="match status" value="1"/>
</dbReference>
<sequence>MYKDTSTAEIDIALEKAVKAYHQYKTYTLKQRADFMRTIALEIAELGEELIDTAMAETNLPQARLQGERARTIFQLNSYADAAELGNWLEASIDTALLERTPPKPDLRKMLIPLGPVVVFGASNFPFAYSTAGGDTACALAAGCPVIVKAHPAHPKTSTLMADAILKAARKTDMPDGIFTHVYGAGFESGVYLVKHESVKAVGFTGSFSGGKALFDLANQRKTPIPVFAEMGSVNPVFLLPEKLATETETLAKQMAGSITLGMGQFCTNPGLMVAIDDKSLDKFIVNLKREIEAITPAKMLHQGIAANFNEKLEKALAQKGVQLIGQTDDTQTEGKVLISVATASGKTFLANPVLHQEVFGPYSLIIQCENEKELLAVAKAMEGQLTATLMATTKDIKNHQQLLDEVQEICGRFILNNVPTGVEVALAMHHGGPYPASTDGRFTSVGADGIKRFARPMSYQNWDDEFLPNELKNGNPLGIWRTVNNELTKLPLDEKNV</sequence>
<keyword evidence="4" id="KW-1185">Reference proteome</keyword>
<dbReference type="Proteomes" id="UP000292884">
    <property type="component" value="Unassembled WGS sequence"/>
</dbReference>
<dbReference type="CDD" id="cd07129">
    <property type="entry name" value="ALDH_KGSADH"/>
    <property type="match status" value="1"/>
</dbReference>
<dbReference type="OrthoDB" id="9770537at2"/>